<name>A0A0U4F6R5_9BACI</name>
<evidence type="ECO:0000313" key="2">
    <source>
        <dbReference type="Proteomes" id="UP000050331"/>
    </source>
</evidence>
<dbReference type="AlphaFoldDB" id="A0A0U4F6R5"/>
<sequence>MGYTINGNFHTRHVEAFVVSDRVDHILQHHTSGKVHSLFDTSFNLLFGKRLIHVGVYENGMAPFGIGLNRQSSVRLRRSIQQAQKVIWDSGSKGFVFGGGATLTLRHAERTNHLLESKSFDERVLMANLRFTTDKMLEEKWQTGLTQTEEEHQQFMRFIQMPLTSGQLPFIDKLNELRRLAKGSKTIASEHVLDYWIGRGLGLTPSGDDIITGMCAMLSILGSQSSLQEQLRHYLYQKGMERTTPVGYEYLWYAAHGEYHTHLLDMCQAMLKSDEQELMAALQAMKMIGHTSGADTVSGILLGIKSRRLMEY</sequence>
<evidence type="ECO:0000313" key="1">
    <source>
        <dbReference type="EMBL" id="ALX48483.1"/>
    </source>
</evidence>
<dbReference type="KEGG" id="lao:AOX59_07605"/>
<dbReference type="InterPro" id="IPR021530">
    <property type="entry name" value="AllH-like"/>
</dbReference>
<reference evidence="1 2" key="1">
    <citation type="submission" date="2016-01" db="EMBL/GenBank/DDBJ databases">
        <title>Complete genome sequence of strain Lentibacillus amyloliquefaciens LAM0015T isolated from saline sediment.</title>
        <authorList>
            <person name="Wang J.-L."/>
            <person name="He M.-X."/>
        </authorList>
    </citation>
    <scope>NUCLEOTIDE SEQUENCE [LARGE SCALE GENOMIC DNA]</scope>
    <source>
        <strain evidence="1 2">LAM0015</strain>
    </source>
</reference>
<dbReference type="STRING" id="1472767.AOX59_07605"/>
<dbReference type="Proteomes" id="UP000050331">
    <property type="component" value="Chromosome"/>
</dbReference>
<dbReference type="EMBL" id="CP013862">
    <property type="protein sequence ID" value="ALX48483.1"/>
    <property type="molecule type" value="Genomic_DNA"/>
</dbReference>
<accession>A0A0U4F6R5</accession>
<proteinExistence type="predicted"/>
<gene>
    <name evidence="1" type="ORF">AOX59_07605</name>
</gene>
<evidence type="ECO:0008006" key="3">
    <source>
        <dbReference type="Google" id="ProtNLM"/>
    </source>
</evidence>
<organism evidence="1 2">
    <name type="scientific">Lentibacillus amyloliquefaciens</name>
    <dbReference type="NCBI Taxonomy" id="1472767"/>
    <lineage>
        <taxon>Bacteria</taxon>
        <taxon>Bacillati</taxon>
        <taxon>Bacillota</taxon>
        <taxon>Bacilli</taxon>
        <taxon>Bacillales</taxon>
        <taxon>Bacillaceae</taxon>
        <taxon>Lentibacillus</taxon>
    </lineage>
</organism>
<dbReference type="Pfam" id="PF11392">
    <property type="entry name" value="AllH"/>
    <property type="match status" value="1"/>
</dbReference>
<keyword evidence="2" id="KW-1185">Reference proteome</keyword>
<protein>
    <recommendedName>
        <fullName evidence="3">DUF2877 domain-containing protein</fullName>
    </recommendedName>
</protein>
<dbReference type="RefSeq" id="WP_068444123.1">
    <property type="nucleotide sequence ID" value="NZ_CP013862.1"/>
</dbReference>
<dbReference type="OrthoDB" id="4933449at2"/>